<sequence length="114" mass="14115">MTEENRVGQGSEVLPWFWQVGGWNTDPRSEWDDKFLRVSWLKAKARCDRWSEELRMVQHEMFWPTLWFKHQEREWERRFMVNGKPGHQAYAAKQQALWEILGRRLRRVSKRKWL</sequence>
<evidence type="ECO:0000313" key="1">
    <source>
        <dbReference type="EMBL" id="KIM50042.1"/>
    </source>
</evidence>
<reference evidence="1 2" key="1">
    <citation type="submission" date="2014-04" db="EMBL/GenBank/DDBJ databases">
        <authorList>
            <consortium name="DOE Joint Genome Institute"/>
            <person name="Kuo A."/>
            <person name="Kohler A."/>
            <person name="Nagy L.G."/>
            <person name="Floudas D."/>
            <person name="Copeland A."/>
            <person name="Barry K.W."/>
            <person name="Cichocki N."/>
            <person name="Veneault-Fourrey C."/>
            <person name="LaButti K."/>
            <person name="Lindquist E.A."/>
            <person name="Lipzen A."/>
            <person name="Lundell T."/>
            <person name="Morin E."/>
            <person name="Murat C."/>
            <person name="Sun H."/>
            <person name="Tunlid A."/>
            <person name="Henrissat B."/>
            <person name="Grigoriev I.V."/>
            <person name="Hibbett D.S."/>
            <person name="Martin F."/>
            <person name="Nordberg H.P."/>
            <person name="Cantor M.N."/>
            <person name="Hua S.X."/>
        </authorList>
    </citation>
    <scope>NUCLEOTIDE SEQUENCE [LARGE SCALE GENOMIC DNA]</scope>
    <source>
        <strain evidence="1 2">Foug A</strain>
    </source>
</reference>
<protein>
    <submittedName>
        <fullName evidence="1">Uncharacterized protein</fullName>
    </submittedName>
</protein>
<gene>
    <name evidence="1" type="ORF">SCLCIDRAFT_146416</name>
</gene>
<dbReference type="STRING" id="1036808.A0A0C2ZAB4"/>
<proteinExistence type="predicted"/>
<name>A0A0C2ZAB4_9AGAM</name>
<dbReference type="Proteomes" id="UP000053989">
    <property type="component" value="Unassembled WGS sequence"/>
</dbReference>
<dbReference type="OrthoDB" id="3232711at2759"/>
<dbReference type="EMBL" id="KN822788">
    <property type="protein sequence ID" value="KIM50042.1"/>
    <property type="molecule type" value="Genomic_DNA"/>
</dbReference>
<dbReference type="AlphaFoldDB" id="A0A0C2ZAB4"/>
<reference evidence="2" key="2">
    <citation type="submission" date="2015-01" db="EMBL/GenBank/DDBJ databases">
        <title>Evolutionary Origins and Diversification of the Mycorrhizal Mutualists.</title>
        <authorList>
            <consortium name="DOE Joint Genome Institute"/>
            <consortium name="Mycorrhizal Genomics Consortium"/>
            <person name="Kohler A."/>
            <person name="Kuo A."/>
            <person name="Nagy L.G."/>
            <person name="Floudas D."/>
            <person name="Copeland A."/>
            <person name="Barry K.W."/>
            <person name="Cichocki N."/>
            <person name="Veneault-Fourrey C."/>
            <person name="LaButti K."/>
            <person name="Lindquist E.A."/>
            <person name="Lipzen A."/>
            <person name="Lundell T."/>
            <person name="Morin E."/>
            <person name="Murat C."/>
            <person name="Riley R."/>
            <person name="Ohm R."/>
            <person name="Sun H."/>
            <person name="Tunlid A."/>
            <person name="Henrissat B."/>
            <person name="Grigoriev I.V."/>
            <person name="Hibbett D.S."/>
            <person name="Martin F."/>
        </authorList>
    </citation>
    <scope>NUCLEOTIDE SEQUENCE [LARGE SCALE GENOMIC DNA]</scope>
    <source>
        <strain evidence="2">Foug A</strain>
    </source>
</reference>
<keyword evidence="2" id="KW-1185">Reference proteome</keyword>
<accession>A0A0C2ZAB4</accession>
<dbReference type="InParanoid" id="A0A0C2ZAB4"/>
<dbReference type="HOGENOM" id="CLU_003703_6_0_1"/>
<evidence type="ECO:0000313" key="2">
    <source>
        <dbReference type="Proteomes" id="UP000053989"/>
    </source>
</evidence>
<organism evidence="1 2">
    <name type="scientific">Scleroderma citrinum Foug A</name>
    <dbReference type="NCBI Taxonomy" id="1036808"/>
    <lineage>
        <taxon>Eukaryota</taxon>
        <taxon>Fungi</taxon>
        <taxon>Dikarya</taxon>
        <taxon>Basidiomycota</taxon>
        <taxon>Agaricomycotina</taxon>
        <taxon>Agaricomycetes</taxon>
        <taxon>Agaricomycetidae</taxon>
        <taxon>Boletales</taxon>
        <taxon>Sclerodermatineae</taxon>
        <taxon>Sclerodermataceae</taxon>
        <taxon>Scleroderma</taxon>
    </lineage>
</organism>